<dbReference type="SUPFAM" id="SSF46785">
    <property type="entry name" value="Winged helix' DNA-binding domain"/>
    <property type="match status" value="1"/>
</dbReference>
<dbReference type="AlphaFoldDB" id="A0A0N0E172"/>
<sequence>MLRFDDLQLFVRAADLGSLSAAARVMDLSPAVASASLKRIEQQLGARLLARSTRSLRLTAEGEGFLEYARAALSNLDEGRRLLASGQDQVSGVLQLSAPSDFGRNVLLPWLDEFQREHPRLTVRLLLGDRIADLFRQPVDIALRYGEPEDSSLVALPIAADNRRVLCAAPDYLARHGEPTTVEQLAQHNCLLFMLGSRVHDHWSFHDGRRDIGLTVSGDRFSDDADVVRLWALAGAGIAYKSWLDVGADVLAGRLKVLLPELSCERAPLNLLCAHRAQLSKPVNLLREMLTRRCAELSRRAPVRPARGME</sequence>
<dbReference type="Pfam" id="PF03466">
    <property type="entry name" value="LysR_substrate"/>
    <property type="match status" value="1"/>
</dbReference>
<proteinExistence type="inferred from homology"/>
<dbReference type="GO" id="GO:0003700">
    <property type="term" value="F:DNA-binding transcription factor activity"/>
    <property type="evidence" value="ECO:0007669"/>
    <property type="project" value="InterPro"/>
</dbReference>
<accession>A0A0N0E172</accession>
<dbReference type="RefSeq" id="WP_054064683.1">
    <property type="nucleotide sequence ID" value="NZ_JAQMZR010000011.1"/>
</dbReference>
<dbReference type="InterPro" id="IPR005119">
    <property type="entry name" value="LysR_subst-bd"/>
</dbReference>
<name>A0A0N0E172_9PSED</name>
<dbReference type="InterPro" id="IPR000847">
    <property type="entry name" value="LysR_HTH_N"/>
</dbReference>
<dbReference type="Proteomes" id="UP000037931">
    <property type="component" value="Unassembled WGS sequence"/>
</dbReference>
<dbReference type="Gene3D" id="1.10.10.10">
    <property type="entry name" value="Winged helix-like DNA-binding domain superfamily/Winged helix DNA-binding domain"/>
    <property type="match status" value="1"/>
</dbReference>
<dbReference type="Pfam" id="PF00126">
    <property type="entry name" value="HTH_1"/>
    <property type="match status" value="1"/>
</dbReference>
<evidence type="ECO:0000256" key="2">
    <source>
        <dbReference type="ARBA" id="ARBA00023015"/>
    </source>
</evidence>
<organism evidence="6 7">
    <name type="scientific">Pseudomonas asplenii</name>
    <dbReference type="NCBI Taxonomy" id="53407"/>
    <lineage>
        <taxon>Bacteria</taxon>
        <taxon>Pseudomonadati</taxon>
        <taxon>Pseudomonadota</taxon>
        <taxon>Gammaproteobacteria</taxon>
        <taxon>Pseudomonadales</taxon>
        <taxon>Pseudomonadaceae</taxon>
        <taxon>Pseudomonas</taxon>
    </lineage>
</organism>
<keyword evidence="7" id="KW-1185">Reference proteome</keyword>
<dbReference type="PANTHER" id="PTHR30537">
    <property type="entry name" value="HTH-TYPE TRANSCRIPTIONAL REGULATOR"/>
    <property type="match status" value="1"/>
</dbReference>
<comment type="caution">
    <text evidence="6">The sequence shown here is derived from an EMBL/GenBank/DDBJ whole genome shotgun (WGS) entry which is preliminary data.</text>
</comment>
<evidence type="ECO:0000256" key="1">
    <source>
        <dbReference type="ARBA" id="ARBA00009437"/>
    </source>
</evidence>
<comment type="similarity">
    <text evidence="1">Belongs to the LysR transcriptional regulatory family.</text>
</comment>
<dbReference type="PROSITE" id="PS50931">
    <property type="entry name" value="HTH_LYSR"/>
    <property type="match status" value="1"/>
</dbReference>
<evidence type="ECO:0000313" key="6">
    <source>
        <dbReference type="EMBL" id="KPA87351.1"/>
    </source>
</evidence>
<evidence type="ECO:0000259" key="5">
    <source>
        <dbReference type="PROSITE" id="PS50931"/>
    </source>
</evidence>
<dbReference type="FunFam" id="1.10.10.10:FF:000001">
    <property type="entry name" value="LysR family transcriptional regulator"/>
    <property type="match status" value="1"/>
</dbReference>
<dbReference type="Gene3D" id="3.40.190.290">
    <property type="match status" value="1"/>
</dbReference>
<evidence type="ECO:0000313" key="7">
    <source>
        <dbReference type="Proteomes" id="UP000037931"/>
    </source>
</evidence>
<keyword evidence="2" id="KW-0805">Transcription regulation</keyword>
<dbReference type="GO" id="GO:0043565">
    <property type="term" value="F:sequence-specific DNA binding"/>
    <property type="evidence" value="ECO:0007669"/>
    <property type="project" value="TreeGrafter"/>
</dbReference>
<gene>
    <name evidence="6" type="ORF">PF66_06145</name>
</gene>
<dbReference type="OrthoDB" id="9786526at2"/>
<dbReference type="PATRIC" id="fig|50340.43.peg.4379"/>
<dbReference type="CDD" id="cd08422">
    <property type="entry name" value="PBP2_CrgA_like"/>
    <property type="match status" value="1"/>
</dbReference>
<dbReference type="InterPro" id="IPR058163">
    <property type="entry name" value="LysR-type_TF_proteobact-type"/>
</dbReference>
<dbReference type="STRING" id="50340.PF66_06145"/>
<keyword evidence="4" id="KW-0804">Transcription</keyword>
<dbReference type="InterPro" id="IPR036390">
    <property type="entry name" value="WH_DNA-bd_sf"/>
</dbReference>
<evidence type="ECO:0000256" key="3">
    <source>
        <dbReference type="ARBA" id="ARBA00023125"/>
    </source>
</evidence>
<evidence type="ECO:0000256" key="4">
    <source>
        <dbReference type="ARBA" id="ARBA00023163"/>
    </source>
</evidence>
<dbReference type="GO" id="GO:0006351">
    <property type="term" value="P:DNA-templated transcription"/>
    <property type="evidence" value="ECO:0007669"/>
    <property type="project" value="TreeGrafter"/>
</dbReference>
<dbReference type="SUPFAM" id="SSF53850">
    <property type="entry name" value="Periplasmic binding protein-like II"/>
    <property type="match status" value="1"/>
</dbReference>
<reference evidence="6 7" key="1">
    <citation type="journal article" date="2015" name="PLoS ONE">
        <title>Rice-Infecting Pseudomonas Genomes Are Highly Accessorized and Harbor Multiple Putative Virulence Mechanisms to Cause Sheath Brown Rot.</title>
        <authorList>
            <person name="Quibod I.L."/>
            <person name="Grande G."/>
            <person name="Oreiro E.G."/>
            <person name="Borja F.N."/>
            <person name="Dossa G.S."/>
            <person name="Mauleon R."/>
            <person name="Cruz C.V."/>
            <person name="Oliva R."/>
        </authorList>
    </citation>
    <scope>NUCLEOTIDE SEQUENCE [LARGE SCALE GENOMIC DNA]</scope>
    <source>
        <strain evidence="6 7">IRRI 6609</strain>
    </source>
</reference>
<dbReference type="InterPro" id="IPR036388">
    <property type="entry name" value="WH-like_DNA-bd_sf"/>
</dbReference>
<dbReference type="PANTHER" id="PTHR30537:SF21">
    <property type="entry name" value="HTH-TYPE TRANSCRIPTIONAL REGULATOR SINR-RELATED"/>
    <property type="match status" value="1"/>
</dbReference>
<protein>
    <submittedName>
        <fullName evidence="6">Transcriptional regulator, LysR family</fullName>
    </submittedName>
</protein>
<keyword evidence="3" id="KW-0238">DNA-binding</keyword>
<dbReference type="FunFam" id="3.40.190.290:FF:000001">
    <property type="entry name" value="Transcriptional regulator, LysR family"/>
    <property type="match status" value="1"/>
</dbReference>
<dbReference type="EMBL" id="JSYZ01000031">
    <property type="protein sequence ID" value="KPA87351.1"/>
    <property type="molecule type" value="Genomic_DNA"/>
</dbReference>
<feature type="domain" description="HTH lysR-type" evidence="5">
    <location>
        <begin position="2"/>
        <end position="59"/>
    </location>
</feature>